<feature type="domain" description="Aminoacyl-transfer RNA synthetases class-II family profile" evidence="4">
    <location>
        <begin position="21"/>
        <end position="314"/>
    </location>
</feature>
<dbReference type="Proteomes" id="UP000626370">
    <property type="component" value="Unassembled WGS sequence"/>
</dbReference>
<dbReference type="InterPro" id="IPR004364">
    <property type="entry name" value="Aa-tRNA-synt_II"/>
</dbReference>
<dbReference type="EMBL" id="BNAH01000009">
    <property type="protein sequence ID" value="GHE94185.1"/>
    <property type="molecule type" value="Genomic_DNA"/>
</dbReference>
<evidence type="ECO:0000256" key="3">
    <source>
        <dbReference type="ARBA" id="ARBA00022840"/>
    </source>
</evidence>
<dbReference type="RefSeq" id="WP_189378562.1">
    <property type="nucleotide sequence ID" value="NZ_BNAH01000009.1"/>
</dbReference>
<protein>
    <submittedName>
        <fullName evidence="5">Elongation factor P--(R)-beta-lysine ligase</fullName>
    </submittedName>
</protein>
<comment type="caution">
    <text evidence="5">The sequence shown here is derived from an EMBL/GenBank/DDBJ whole genome shotgun (WGS) entry which is preliminary data.</text>
</comment>
<dbReference type="InterPro" id="IPR004525">
    <property type="entry name" value="EpmA"/>
</dbReference>
<proteinExistence type="predicted"/>
<dbReference type="Pfam" id="PF00152">
    <property type="entry name" value="tRNA-synt_2"/>
    <property type="match status" value="1"/>
</dbReference>
<dbReference type="Gene3D" id="3.30.930.10">
    <property type="entry name" value="Bira Bifunctional Protein, Domain 2"/>
    <property type="match status" value="1"/>
</dbReference>
<dbReference type="GO" id="GO:0016874">
    <property type="term" value="F:ligase activity"/>
    <property type="evidence" value="ECO:0007669"/>
    <property type="project" value="UniProtKB-KW"/>
</dbReference>
<organism evidence="5 6">
    <name type="scientific">Thalassotalea profundi</name>
    <dbReference type="NCBI Taxonomy" id="2036687"/>
    <lineage>
        <taxon>Bacteria</taxon>
        <taxon>Pseudomonadati</taxon>
        <taxon>Pseudomonadota</taxon>
        <taxon>Gammaproteobacteria</taxon>
        <taxon>Alteromonadales</taxon>
        <taxon>Colwelliaceae</taxon>
        <taxon>Thalassotalea</taxon>
    </lineage>
</organism>
<dbReference type="NCBIfam" id="TIGR00462">
    <property type="entry name" value="genX"/>
    <property type="match status" value="1"/>
</dbReference>
<dbReference type="SUPFAM" id="SSF55681">
    <property type="entry name" value="Class II aaRS and biotin synthetases"/>
    <property type="match status" value="1"/>
</dbReference>
<keyword evidence="5" id="KW-0251">Elongation factor</keyword>
<accession>A0ABQ3IU63</accession>
<dbReference type="InterPro" id="IPR006195">
    <property type="entry name" value="aa-tRNA-synth_II"/>
</dbReference>
<dbReference type="NCBIfam" id="NF006828">
    <property type="entry name" value="PRK09350.1"/>
    <property type="match status" value="1"/>
</dbReference>
<keyword evidence="2" id="KW-0547">Nucleotide-binding</keyword>
<dbReference type="PANTHER" id="PTHR42918">
    <property type="entry name" value="LYSYL-TRNA SYNTHETASE"/>
    <property type="match status" value="1"/>
</dbReference>
<dbReference type="InterPro" id="IPR045864">
    <property type="entry name" value="aa-tRNA-synth_II/BPL/LPL"/>
</dbReference>
<dbReference type="PROSITE" id="PS50862">
    <property type="entry name" value="AA_TRNA_LIGASE_II"/>
    <property type="match status" value="1"/>
</dbReference>
<keyword evidence="5" id="KW-0648">Protein biosynthesis</keyword>
<evidence type="ECO:0000313" key="6">
    <source>
        <dbReference type="Proteomes" id="UP000626370"/>
    </source>
</evidence>
<dbReference type="PANTHER" id="PTHR42918:SF6">
    <property type="entry name" value="ELONGATION FACTOR P--(R)-BETA-LYSINE LIGASE"/>
    <property type="match status" value="1"/>
</dbReference>
<gene>
    <name evidence="5" type="primary">poxA</name>
    <name evidence="5" type="ORF">GCM10011501_24670</name>
</gene>
<evidence type="ECO:0000256" key="2">
    <source>
        <dbReference type="ARBA" id="ARBA00022741"/>
    </source>
</evidence>
<keyword evidence="6" id="KW-1185">Reference proteome</keyword>
<name>A0ABQ3IU63_9GAMM</name>
<evidence type="ECO:0000313" key="5">
    <source>
        <dbReference type="EMBL" id="GHE94185.1"/>
    </source>
</evidence>
<dbReference type="GO" id="GO:0003746">
    <property type="term" value="F:translation elongation factor activity"/>
    <property type="evidence" value="ECO:0007669"/>
    <property type="project" value="UniProtKB-KW"/>
</dbReference>
<sequence length="324" mass="37492">MSTSKLTWELAKERASNIRKIRQFFYDRDVVEVETPLLSNGTVTDVHLDAFESKYEYFPHSSIKSKDTLFLQTSPEFAMKRLIAGGYGSIFQICKAFRREPFGRFHNPEFTMLEWYCLGYSEQDLIDQVADLLVCVLNCDFPEKKSYQQVFNKATGINPLETSISELKEFLCKQQINDVWIKEEREKDILLQYIFSNFVETSIGKEVPCFIYDFPSSQAALARISQDDPRVAQRFECYYQGIELANGYNELIDPQEQINRFNRDNDFRKRLGKEQLPIDNNFIEAISLGLPQCSGVALGLDRLMMLALDKTSIDEVITFNIETA</sequence>
<keyword evidence="3" id="KW-0067">ATP-binding</keyword>
<keyword evidence="1 5" id="KW-0436">Ligase</keyword>
<evidence type="ECO:0000259" key="4">
    <source>
        <dbReference type="PROSITE" id="PS50862"/>
    </source>
</evidence>
<evidence type="ECO:0000256" key="1">
    <source>
        <dbReference type="ARBA" id="ARBA00022598"/>
    </source>
</evidence>
<reference evidence="6" key="1">
    <citation type="journal article" date="2019" name="Int. J. Syst. Evol. Microbiol.">
        <title>The Global Catalogue of Microorganisms (GCM) 10K type strain sequencing project: providing services to taxonomists for standard genome sequencing and annotation.</title>
        <authorList>
            <consortium name="The Broad Institute Genomics Platform"/>
            <consortium name="The Broad Institute Genome Sequencing Center for Infectious Disease"/>
            <person name="Wu L."/>
            <person name="Ma J."/>
        </authorList>
    </citation>
    <scope>NUCLEOTIDE SEQUENCE [LARGE SCALE GENOMIC DNA]</scope>
    <source>
        <strain evidence="6">CGMCC 1.15922</strain>
    </source>
</reference>